<dbReference type="Pfam" id="PF17919">
    <property type="entry name" value="RT_RNaseH_2"/>
    <property type="match status" value="1"/>
</dbReference>
<reference evidence="3" key="1">
    <citation type="submission" date="2017-03" db="EMBL/GenBank/DDBJ databases">
        <title>Phytopthora megakarya and P. palmivora, two closely related causual agents of cacao black pod achieved similar genome size and gene model numbers by different mechanisms.</title>
        <authorList>
            <person name="Ali S."/>
            <person name="Shao J."/>
            <person name="Larry D.J."/>
            <person name="Kronmiller B."/>
            <person name="Shen D."/>
            <person name="Strem M.D."/>
            <person name="Melnick R.L."/>
            <person name="Guiltinan M.J."/>
            <person name="Tyler B.M."/>
            <person name="Meinhardt L.W."/>
            <person name="Bailey B.A."/>
        </authorList>
    </citation>
    <scope>NUCLEOTIDE SEQUENCE [LARGE SCALE GENOMIC DNA]</scope>
    <source>
        <strain evidence="3">zdho120</strain>
    </source>
</reference>
<dbReference type="InterPro" id="IPR043502">
    <property type="entry name" value="DNA/RNA_pol_sf"/>
</dbReference>
<sequence length="172" mass="19481">MDSEGAEELRDPSEAGIPAYAEGSTVILGLNYYHRFIPAFAVYDNALYSLTARDFEQRISNPETRDLERWTHAQRAFGTLRSKIATTPMLKHFDTDKQPVVIVFASDWAVTAVLTQDEGFPPVKFTSWMLKPNELNYSIAEKEILALLPVLNEREDDSRLNPTHDARLALPL</sequence>
<evidence type="ECO:0000313" key="3">
    <source>
        <dbReference type="Proteomes" id="UP000198211"/>
    </source>
</evidence>
<keyword evidence="3" id="KW-1185">Reference proteome</keyword>
<keyword evidence="2" id="KW-0808">Transferase</keyword>
<dbReference type="Proteomes" id="UP000198211">
    <property type="component" value="Unassembled WGS sequence"/>
</dbReference>
<dbReference type="InterPro" id="IPR041577">
    <property type="entry name" value="RT_RNaseH_2"/>
</dbReference>
<dbReference type="InterPro" id="IPR043128">
    <property type="entry name" value="Rev_trsase/Diguanyl_cyclase"/>
</dbReference>
<protein>
    <submittedName>
        <fullName evidence="2">Reverse transcriptase</fullName>
    </submittedName>
</protein>
<dbReference type="EMBL" id="NBNE01000144">
    <property type="protein sequence ID" value="OWZ22345.1"/>
    <property type="molecule type" value="Genomic_DNA"/>
</dbReference>
<organism evidence="2 3">
    <name type="scientific">Phytophthora megakarya</name>
    <dbReference type="NCBI Taxonomy" id="4795"/>
    <lineage>
        <taxon>Eukaryota</taxon>
        <taxon>Sar</taxon>
        <taxon>Stramenopiles</taxon>
        <taxon>Oomycota</taxon>
        <taxon>Peronosporomycetes</taxon>
        <taxon>Peronosporales</taxon>
        <taxon>Peronosporaceae</taxon>
        <taxon>Phytophthora</taxon>
    </lineage>
</organism>
<dbReference type="SUPFAM" id="SSF56672">
    <property type="entry name" value="DNA/RNA polymerases"/>
    <property type="match status" value="1"/>
</dbReference>
<accession>A0A225WXA1</accession>
<dbReference type="STRING" id="4795.A0A225WXA1"/>
<comment type="caution">
    <text evidence="2">The sequence shown here is derived from an EMBL/GenBank/DDBJ whole genome shotgun (WGS) entry which is preliminary data.</text>
</comment>
<dbReference type="OrthoDB" id="6114580at2759"/>
<dbReference type="AlphaFoldDB" id="A0A225WXA1"/>
<feature type="domain" description="Reverse transcriptase/retrotransposon-derived protein RNase H-like" evidence="1">
    <location>
        <begin position="73"/>
        <end position="151"/>
    </location>
</feature>
<dbReference type="InterPro" id="IPR051320">
    <property type="entry name" value="Viral_Replic_Matur_Polypro"/>
</dbReference>
<dbReference type="PANTHER" id="PTHR33064:SF37">
    <property type="entry name" value="RIBONUCLEASE H"/>
    <property type="match status" value="1"/>
</dbReference>
<dbReference type="Gene3D" id="3.30.70.270">
    <property type="match status" value="1"/>
</dbReference>
<gene>
    <name evidence="2" type="ORF">PHMEG_0002970</name>
</gene>
<dbReference type="GO" id="GO:0003964">
    <property type="term" value="F:RNA-directed DNA polymerase activity"/>
    <property type="evidence" value="ECO:0007669"/>
    <property type="project" value="UniProtKB-KW"/>
</dbReference>
<dbReference type="PANTHER" id="PTHR33064">
    <property type="entry name" value="POL PROTEIN"/>
    <property type="match status" value="1"/>
</dbReference>
<name>A0A225WXA1_9STRA</name>
<evidence type="ECO:0000259" key="1">
    <source>
        <dbReference type="Pfam" id="PF17919"/>
    </source>
</evidence>
<proteinExistence type="predicted"/>
<keyword evidence="2" id="KW-0695">RNA-directed DNA polymerase</keyword>
<evidence type="ECO:0000313" key="2">
    <source>
        <dbReference type="EMBL" id="OWZ22345.1"/>
    </source>
</evidence>
<keyword evidence="2" id="KW-0548">Nucleotidyltransferase</keyword>